<feature type="compositionally biased region" description="Polar residues" evidence="7">
    <location>
        <begin position="357"/>
        <end position="366"/>
    </location>
</feature>
<evidence type="ECO:0000313" key="14">
    <source>
        <dbReference type="Proteomes" id="UP000013783"/>
    </source>
</evidence>
<comment type="similarity">
    <text evidence="2">Belongs to the serine-aspartate repeat-containing protein (SDr) family.</text>
</comment>
<dbReference type="InterPro" id="IPR041171">
    <property type="entry name" value="SDR_Ig"/>
</dbReference>
<feature type="signal peptide" evidence="9">
    <location>
        <begin position="1"/>
        <end position="28"/>
    </location>
</feature>
<dbReference type="RefSeq" id="WP_010742984.1">
    <property type="nucleotide sequence ID" value="NZ_KB946253.1"/>
</dbReference>
<dbReference type="InterPro" id="IPR013783">
    <property type="entry name" value="Ig-like_fold"/>
</dbReference>
<accession>R2R7M3</accession>
<reference evidence="12 14" key="1">
    <citation type="submission" date="2013-02" db="EMBL/GenBank/DDBJ databases">
        <title>The Genome Sequence of Enterococcus malodoratus ATCC_43197.</title>
        <authorList>
            <consortium name="The Broad Institute Genome Sequencing Platform"/>
            <consortium name="The Broad Institute Genome Sequencing Center for Infectious Disease"/>
            <person name="Earl A.M."/>
            <person name="Gilmore M.S."/>
            <person name="Lebreton F."/>
            <person name="Walker B."/>
            <person name="Young S.K."/>
            <person name="Zeng Q."/>
            <person name="Gargeya S."/>
            <person name="Fitzgerald M."/>
            <person name="Haas B."/>
            <person name="Abouelleil A."/>
            <person name="Alvarado L."/>
            <person name="Arachchi H.M."/>
            <person name="Berlin A.M."/>
            <person name="Chapman S.B."/>
            <person name="Dewar J."/>
            <person name="Goldberg J."/>
            <person name="Griggs A."/>
            <person name="Gujja S."/>
            <person name="Hansen M."/>
            <person name="Howarth C."/>
            <person name="Imamovic A."/>
            <person name="Larimer J."/>
            <person name="McCowan C."/>
            <person name="Murphy C."/>
            <person name="Neiman D."/>
            <person name="Pearson M."/>
            <person name="Priest M."/>
            <person name="Roberts A."/>
            <person name="Saif S."/>
            <person name="Shea T."/>
            <person name="Sisk P."/>
            <person name="Sykes S."/>
            <person name="Wortman J."/>
            <person name="Nusbaum C."/>
            <person name="Birren B."/>
        </authorList>
    </citation>
    <scope>NUCLEOTIDE SEQUENCE [LARGE SCALE GENOMIC DNA]</scope>
    <source>
        <strain evidence="12 14">ATCC 43197</strain>
    </source>
</reference>
<dbReference type="InterPro" id="IPR041033">
    <property type="entry name" value="SpaA_PFL_dom_1"/>
</dbReference>
<feature type="chain" id="PRO_5004355006" description="Fimbrial isopeptide formation D2 domain-containing protein" evidence="9">
    <location>
        <begin position="29"/>
        <end position="1129"/>
    </location>
</feature>
<gene>
    <name evidence="13" type="ORF">I585_01526</name>
    <name evidence="12" type="ORF">UAI_04213</name>
</gene>
<dbReference type="PATRIC" id="fig|1158601.3.peg.4181"/>
<feature type="region of interest" description="Disordered" evidence="7">
    <location>
        <begin position="156"/>
        <end position="182"/>
    </location>
</feature>
<evidence type="ECO:0008006" key="16">
    <source>
        <dbReference type="Google" id="ProtNLM"/>
    </source>
</evidence>
<evidence type="ECO:0000259" key="11">
    <source>
        <dbReference type="Pfam" id="PF17961"/>
    </source>
</evidence>
<dbReference type="InterPro" id="IPR008966">
    <property type="entry name" value="Adhesion_dom_sf"/>
</dbReference>
<keyword evidence="8" id="KW-1133">Transmembrane helix</keyword>
<dbReference type="EMBL" id="ASWA01000002">
    <property type="protein sequence ID" value="EOT70047.1"/>
    <property type="molecule type" value="Genomic_DNA"/>
</dbReference>
<dbReference type="STRING" id="71451.RV07_GL000043"/>
<keyword evidence="8" id="KW-0812">Transmembrane</keyword>
<feature type="domain" description="SDR-like Ig" evidence="11">
    <location>
        <begin position="227"/>
        <end position="305"/>
    </location>
</feature>
<feature type="transmembrane region" description="Helical" evidence="8">
    <location>
        <begin position="1099"/>
        <end position="1117"/>
    </location>
</feature>
<dbReference type="PANTHER" id="PTHR36108">
    <property type="entry name" value="COLOSSIN-B-RELATED"/>
    <property type="match status" value="1"/>
</dbReference>
<dbReference type="InterPro" id="IPR011252">
    <property type="entry name" value="Fibrogen-bd_dom1"/>
</dbReference>
<feature type="region of interest" description="Disordered" evidence="7">
    <location>
        <begin position="322"/>
        <end position="366"/>
    </location>
</feature>
<comment type="caution">
    <text evidence="12">The sequence shown here is derived from an EMBL/GenBank/DDBJ whole genome shotgun (WGS) entry which is preliminary data.</text>
</comment>
<dbReference type="Proteomes" id="UP000013783">
    <property type="component" value="Unassembled WGS sequence"/>
</dbReference>
<dbReference type="Gene3D" id="2.60.40.10">
    <property type="entry name" value="Immunoglobulins"/>
    <property type="match status" value="4"/>
</dbReference>
<feature type="domain" description="SpaA-like prealbumin fold" evidence="10">
    <location>
        <begin position="614"/>
        <end position="681"/>
    </location>
</feature>
<dbReference type="Gene3D" id="2.60.40.1280">
    <property type="match status" value="1"/>
</dbReference>
<dbReference type="Pfam" id="PF17802">
    <property type="entry name" value="SpaA"/>
    <property type="match status" value="4"/>
</dbReference>
<dbReference type="Proteomes" id="UP000014148">
    <property type="component" value="Unassembled WGS sequence"/>
</dbReference>
<dbReference type="SUPFAM" id="SSF49401">
    <property type="entry name" value="Bacterial adhesins"/>
    <property type="match status" value="1"/>
</dbReference>
<keyword evidence="5 9" id="KW-0732">Signal</keyword>
<dbReference type="PANTHER" id="PTHR36108:SF13">
    <property type="entry name" value="COLOSSIN-B-RELATED"/>
    <property type="match status" value="1"/>
</dbReference>
<evidence type="ECO:0000256" key="4">
    <source>
        <dbReference type="ARBA" id="ARBA00022525"/>
    </source>
</evidence>
<feature type="domain" description="SpaA-like prealbumin fold" evidence="10">
    <location>
        <begin position="965"/>
        <end position="1076"/>
    </location>
</feature>
<protein>
    <recommendedName>
        <fullName evidence="16">Fimbrial isopeptide formation D2 domain-containing protein</fullName>
    </recommendedName>
</protein>
<keyword evidence="8" id="KW-0472">Membrane</keyword>
<proteinExistence type="inferred from homology"/>
<evidence type="ECO:0000256" key="8">
    <source>
        <dbReference type="SAM" id="Phobius"/>
    </source>
</evidence>
<dbReference type="GO" id="GO:0007155">
    <property type="term" value="P:cell adhesion"/>
    <property type="evidence" value="ECO:0007669"/>
    <property type="project" value="InterPro"/>
</dbReference>
<evidence type="ECO:0000256" key="9">
    <source>
        <dbReference type="SAM" id="SignalP"/>
    </source>
</evidence>
<evidence type="ECO:0000256" key="1">
    <source>
        <dbReference type="ARBA" id="ARBA00004168"/>
    </source>
</evidence>
<evidence type="ECO:0000259" key="10">
    <source>
        <dbReference type="Pfam" id="PF17802"/>
    </source>
</evidence>
<feature type="domain" description="SpaA-like prealbumin fold" evidence="10">
    <location>
        <begin position="846"/>
        <end position="960"/>
    </location>
</feature>
<feature type="domain" description="SpaA-like prealbumin fold" evidence="10">
    <location>
        <begin position="725"/>
        <end position="841"/>
    </location>
</feature>
<dbReference type="AlphaFoldDB" id="R2R7M3"/>
<keyword evidence="15" id="KW-1185">Reference proteome</keyword>
<feature type="compositionally biased region" description="Low complexity" evidence="7">
    <location>
        <begin position="322"/>
        <end position="334"/>
    </location>
</feature>
<comment type="subcellular location">
    <subcellularLocation>
        <location evidence="1">Secreted</location>
        <location evidence="1">Cell wall</location>
        <topology evidence="1">Peptidoglycan-anchor</topology>
    </subcellularLocation>
</comment>
<feature type="compositionally biased region" description="Polar residues" evidence="7">
    <location>
        <begin position="168"/>
        <end position="179"/>
    </location>
</feature>
<evidence type="ECO:0000256" key="3">
    <source>
        <dbReference type="ARBA" id="ARBA00022512"/>
    </source>
</evidence>
<keyword evidence="6" id="KW-0572">Peptidoglycan-anchor</keyword>
<evidence type="ECO:0000256" key="5">
    <source>
        <dbReference type="ARBA" id="ARBA00022729"/>
    </source>
</evidence>
<evidence type="ECO:0000313" key="15">
    <source>
        <dbReference type="Proteomes" id="UP000014148"/>
    </source>
</evidence>
<dbReference type="EMBL" id="AJAK01000031">
    <property type="protein sequence ID" value="EOH71929.1"/>
    <property type="molecule type" value="Genomic_DNA"/>
</dbReference>
<dbReference type="Pfam" id="PF17961">
    <property type="entry name" value="Big_8"/>
    <property type="match status" value="1"/>
</dbReference>
<dbReference type="eggNOG" id="COG4932">
    <property type="taxonomic scope" value="Bacteria"/>
</dbReference>
<dbReference type="OrthoDB" id="1744455at2"/>
<reference evidence="13 15" key="2">
    <citation type="submission" date="2013-03" db="EMBL/GenBank/DDBJ databases">
        <title>The Genome Sequence of Enterococcus malodoratus ATCC_43197 (PacBio/Illumina hybrid assembly).</title>
        <authorList>
            <consortium name="The Broad Institute Genomics Platform"/>
            <consortium name="The Broad Institute Genome Sequencing Center for Infectious Disease"/>
            <person name="Earl A."/>
            <person name="Russ C."/>
            <person name="Gilmore M."/>
            <person name="Surin D."/>
            <person name="Walker B."/>
            <person name="Young S."/>
            <person name="Zeng Q."/>
            <person name="Gargeya S."/>
            <person name="Fitzgerald M."/>
            <person name="Haas B."/>
            <person name="Abouelleil A."/>
            <person name="Allen A.W."/>
            <person name="Alvarado L."/>
            <person name="Arachchi H.M."/>
            <person name="Berlin A.M."/>
            <person name="Chapman S.B."/>
            <person name="Gainer-Dewar J."/>
            <person name="Goldberg J."/>
            <person name="Griggs A."/>
            <person name="Gujja S."/>
            <person name="Hansen M."/>
            <person name="Howarth C."/>
            <person name="Imamovic A."/>
            <person name="Ireland A."/>
            <person name="Larimer J."/>
            <person name="McCowan C."/>
            <person name="Murphy C."/>
            <person name="Pearson M."/>
            <person name="Poon T.W."/>
            <person name="Priest M."/>
            <person name="Roberts A."/>
            <person name="Saif S."/>
            <person name="Shea T."/>
            <person name="Sisk P."/>
            <person name="Sykes S."/>
            <person name="Wortman J."/>
            <person name="Nusbaum C."/>
            <person name="Birren B."/>
        </authorList>
    </citation>
    <scope>NUCLEOTIDE SEQUENCE [LARGE SCALE GENOMIC DNA]</scope>
    <source>
        <strain evidence="13 15">ATCC 43197</strain>
    </source>
</reference>
<evidence type="ECO:0000256" key="6">
    <source>
        <dbReference type="ARBA" id="ARBA00023088"/>
    </source>
</evidence>
<keyword evidence="4" id="KW-0964">Secreted</keyword>
<evidence type="ECO:0000313" key="13">
    <source>
        <dbReference type="EMBL" id="EOT70047.1"/>
    </source>
</evidence>
<keyword evidence="3" id="KW-0134">Cell wall</keyword>
<sequence>MNKFKKHWWSLLSVLLIVLSSFPLQTIAENLSSSEECRVNNMQLTTLEGKALPQENDPKASIVAQFDLVVPENKKTTFGLPAEIIANNQELYHQNETIVSIEENQLKIVNDSDQPASLEGVNFEFKLAEPARSLAEVTLNFFNEFEFKLNNKQTTAAKDAASKKSSTESGKQSKGSNGEITPFAATDKTSAIDDMKLNDIYIKNGSNPPAYIVKNGVKQNPQPTVKVGDGVYFDYTFSVPSAANLKEGDYIYIALPEEYFTFSSVSNSVPFYENSGEKIGDMTLETISGKKFLKITFNDAVETNWNGLQDCFATAYGTANLESSGGSTGNTETGRFPIEIEPKPSESVSDTPIGDQKTFTKNGSATNNSNEVYWNMPLMMDNYKKALEGDTPALYKKVVLKDQLDPSLTLSNYGIYMNIYAVNDDGKMTKDPIGQMQMMGQDNAPSTMPLKLLEQGDSESDSDFEARIESHNYPCYGVTSGNKLIMNFKDLPNLTNDKSNGLLLFGNGTKDAKERIWDIIQAAVDQGKMTASRGDKTKEAYEKYFSHDSGDTYDNYPFNLVTRIYARTTLGEGSIIENKATLYWETNTAGEDSEISKVTVSNWGGGATRVPPTTFRLKKMDKDTQVALKDVEFELKKETPAGSNTYVTISGGKKKTDSNGVLLYENLTDGKYCLVELNNPDPHYTDKLEIIPPDGINEAGKYYFTINKNAEEGVAVSAYNHLAKGKITLIKKDEDTGEKLNGAKFTLRKKNGDELVTPRVVLETGKNYLYQYNTTDKKYELVEDTGSTGQKGKITVSGLPIAEYYFQEEAAPDGYLYDDNGKSDPAEITADGDTVSVTRENRQKVGKLKLTKKNPDGEKLDGAEFELYLVNPDSSESKLGTKFITGKDYEYKYNTTNKKYEFIESSGTKGEINITGLPLGKYYMLETKAPDGHKIVGDGKTTVGEIADEGLTITYEAVNERAEGGVTLEKKDATNDKNLKGAKFKVATDNAGITWFAPEELEVGDGTAAKGTYKAVKTGANWSFQLENVVTPAGKLVITGMPEGDYYFVETQAPTGYVKPSTTVKFTITGGQLAAVNVVTVKNDPKGTLPETGGNGHSLIFASAAASFLIIIIYFALEQFKQKKVGDGR</sequence>
<evidence type="ECO:0000256" key="7">
    <source>
        <dbReference type="SAM" id="MobiDB-lite"/>
    </source>
</evidence>
<organism evidence="12 14">
    <name type="scientific">Enterococcus malodoratus ATCC 43197</name>
    <dbReference type="NCBI Taxonomy" id="1158601"/>
    <lineage>
        <taxon>Bacteria</taxon>
        <taxon>Bacillati</taxon>
        <taxon>Bacillota</taxon>
        <taxon>Bacilli</taxon>
        <taxon>Lactobacillales</taxon>
        <taxon>Enterococcaceae</taxon>
        <taxon>Enterococcus</taxon>
    </lineage>
</organism>
<evidence type="ECO:0000256" key="2">
    <source>
        <dbReference type="ARBA" id="ARBA00007257"/>
    </source>
</evidence>
<evidence type="ECO:0000313" key="12">
    <source>
        <dbReference type="EMBL" id="EOH71929.1"/>
    </source>
</evidence>
<name>R2R7M3_9ENTE</name>